<organism evidence="2 3">
    <name type="scientific">Candidatus Fusicatenibacter intestinigallinarum</name>
    <dbReference type="NCBI Taxonomy" id="2838598"/>
    <lineage>
        <taxon>Bacteria</taxon>
        <taxon>Bacillati</taxon>
        <taxon>Bacillota</taxon>
        <taxon>Clostridia</taxon>
        <taxon>Lachnospirales</taxon>
        <taxon>Lachnospiraceae</taxon>
        <taxon>Fusicatenibacter</taxon>
    </lineage>
</organism>
<dbReference type="GO" id="GO:0030436">
    <property type="term" value="P:asexual sporulation"/>
    <property type="evidence" value="ECO:0007669"/>
    <property type="project" value="InterPro"/>
</dbReference>
<name>A0A9D2SM83_9FIRM</name>
<gene>
    <name evidence="2" type="ORF">H9705_05705</name>
</gene>
<feature type="transmembrane region" description="Helical" evidence="1">
    <location>
        <begin position="87"/>
        <end position="106"/>
    </location>
</feature>
<keyword evidence="1" id="KW-0472">Membrane</keyword>
<dbReference type="Proteomes" id="UP000823849">
    <property type="component" value="Unassembled WGS sequence"/>
</dbReference>
<reference evidence="2" key="1">
    <citation type="journal article" date="2021" name="PeerJ">
        <title>Extensive microbial diversity within the chicken gut microbiome revealed by metagenomics and culture.</title>
        <authorList>
            <person name="Gilroy R."/>
            <person name="Ravi A."/>
            <person name="Getino M."/>
            <person name="Pursley I."/>
            <person name="Horton D.L."/>
            <person name="Alikhan N.F."/>
            <person name="Baker D."/>
            <person name="Gharbi K."/>
            <person name="Hall N."/>
            <person name="Watson M."/>
            <person name="Adriaenssens E.M."/>
            <person name="Foster-Nyarko E."/>
            <person name="Jarju S."/>
            <person name="Secka A."/>
            <person name="Antonio M."/>
            <person name="Oren A."/>
            <person name="Chaudhuri R.R."/>
            <person name="La Ragione R."/>
            <person name="Hildebrand F."/>
            <person name="Pallen M.J."/>
        </authorList>
    </citation>
    <scope>NUCLEOTIDE SEQUENCE</scope>
    <source>
        <strain evidence="2">CHK185-5351</strain>
    </source>
</reference>
<dbReference type="GO" id="GO:0006508">
    <property type="term" value="P:proteolysis"/>
    <property type="evidence" value="ECO:0007669"/>
    <property type="project" value="InterPro"/>
</dbReference>
<dbReference type="Pfam" id="PF03419">
    <property type="entry name" value="Peptidase_U4"/>
    <property type="match status" value="1"/>
</dbReference>
<keyword evidence="1" id="KW-1133">Transmembrane helix</keyword>
<dbReference type="AlphaFoldDB" id="A0A9D2SM83"/>
<protein>
    <submittedName>
        <fullName evidence="2">Sigma-E processing peptidase SpoIIGA</fullName>
    </submittedName>
</protein>
<sequence length="285" mass="31095">MYYEVYVDLMFLENFLMNYILLRLTRRLLQCSATHRRSAVWAAAGAAGFIGWLALFQCLPTWLMVCIGIAGITGMVKFGCNTRGGKQLVPGVFGFLLMSFLMSGGIRLLERAAGRNGMAAALSAGVLVYAAVTVFLSVQERQRKVQKRTVTVWLGAGEKRIKVKGLYDTGNTLRDATSGKPVSVIPYEVVKELFPEEVQSGLAAFAEGKEITEPELLGNLQPHYIRFRSVGCASGMLPVIRIPEMVLIQGNTEKRISSPALALTGKDSAAPTGCQMILHPDLMDS</sequence>
<evidence type="ECO:0000313" key="2">
    <source>
        <dbReference type="EMBL" id="HJC15310.1"/>
    </source>
</evidence>
<reference evidence="2" key="2">
    <citation type="submission" date="2021-04" db="EMBL/GenBank/DDBJ databases">
        <authorList>
            <person name="Gilroy R."/>
        </authorList>
    </citation>
    <scope>NUCLEOTIDE SEQUENCE</scope>
    <source>
        <strain evidence="2">CHK185-5351</strain>
    </source>
</reference>
<proteinExistence type="predicted"/>
<feature type="transmembrane region" description="Helical" evidence="1">
    <location>
        <begin position="6"/>
        <end position="26"/>
    </location>
</feature>
<dbReference type="EMBL" id="DWWU01000022">
    <property type="protein sequence ID" value="HJC15310.1"/>
    <property type="molecule type" value="Genomic_DNA"/>
</dbReference>
<feature type="transmembrane region" description="Helical" evidence="1">
    <location>
        <begin position="62"/>
        <end position="80"/>
    </location>
</feature>
<evidence type="ECO:0000256" key="1">
    <source>
        <dbReference type="SAM" id="Phobius"/>
    </source>
</evidence>
<accession>A0A9D2SM83</accession>
<dbReference type="InterPro" id="IPR005081">
    <property type="entry name" value="SpoIIGA"/>
</dbReference>
<evidence type="ECO:0000313" key="3">
    <source>
        <dbReference type="Proteomes" id="UP000823849"/>
    </source>
</evidence>
<comment type="caution">
    <text evidence="2">The sequence shown here is derived from an EMBL/GenBank/DDBJ whole genome shotgun (WGS) entry which is preliminary data.</text>
</comment>
<dbReference type="GO" id="GO:0004190">
    <property type="term" value="F:aspartic-type endopeptidase activity"/>
    <property type="evidence" value="ECO:0007669"/>
    <property type="project" value="InterPro"/>
</dbReference>
<feature type="transmembrane region" description="Helical" evidence="1">
    <location>
        <begin position="118"/>
        <end position="138"/>
    </location>
</feature>
<feature type="transmembrane region" description="Helical" evidence="1">
    <location>
        <begin position="38"/>
        <end position="56"/>
    </location>
</feature>
<keyword evidence="1" id="KW-0812">Transmembrane</keyword>